<name>A0A3E3K3V6_9FIRM</name>
<proteinExistence type="predicted"/>
<sequence length="260" mass="30424">MNKSVSFLSLNIGNPSLERAKKQCRWLEKREEDVFVLTETKVSQGCAYIEEFFLQYGYDLFSMNSSLNFDVSFPKSQTGDLGVMIVSKYPIKKSSNFFAEDSIFYSRQLETIISVNDKIISVMGVYVPSRDRSDKKILRKKSFLNSIKEFINNSNNISRVLMGDLNILERNHIPHYSSFFEWEYDFYDDLIDKGYVDTYRHCNNEKQEYSWVGRTNDGYRYDYGFVSADLKTSILDCRYLHETRKNGLTDHSGIVIELEI</sequence>
<dbReference type="PANTHER" id="PTHR43250">
    <property type="entry name" value="EXODEOXYRIBONUCLEASE III"/>
    <property type="match status" value="1"/>
</dbReference>
<protein>
    <submittedName>
        <fullName evidence="1">Uncharacterized protein</fullName>
    </submittedName>
</protein>
<evidence type="ECO:0000313" key="1">
    <source>
        <dbReference type="EMBL" id="RGE88758.1"/>
    </source>
</evidence>
<dbReference type="EMBL" id="QVLX01000002">
    <property type="protein sequence ID" value="RGE88758.1"/>
    <property type="molecule type" value="Genomic_DNA"/>
</dbReference>
<evidence type="ECO:0000313" key="2">
    <source>
        <dbReference type="Proteomes" id="UP000261080"/>
    </source>
</evidence>
<organism evidence="1 2">
    <name type="scientific">Sellimonas intestinalis</name>
    <dbReference type="NCBI Taxonomy" id="1653434"/>
    <lineage>
        <taxon>Bacteria</taxon>
        <taxon>Bacillati</taxon>
        <taxon>Bacillota</taxon>
        <taxon>Clostridia</taxon>
        <taxon>Lachnospirales</taxon>
        <taxon>Lachnospiraceae</taxon>
        <taxon>Sellimonas</taxon>
    </lineage>
</organism>
<gene>
    <name evidence="1" type="ORF">DW016_04345</name>
</gene>
<dbReference type="InterPro" id="IPR036691">
    <property type="entry name" value="Endo/exonu/phosph_ase_sf"/>
</dbReference>
<dbReference type="SUPFAM" id="SSF56219">
    <property type="entry name" value="DNase I-like"/>
    <property type="match status" value="1"/>
</dbReference>
<dbReference type="GO" id="GO:0006281">
    <property type="term" value="P:DNA repair"/>
    <property type="evidence" value="ECO:0007669"/>
    <property type="project" value="InterPro"/>
</dbReference>
<dbReference type="OrthoDB" id="9803914at2"/>
<accession>A0A3E3K3V6</accession>
<dbReference type="InterPro" id="IPR037493">
    <property type="entry name" value="ExoIII-like"/>
</dbReference>
<dbReference type="PANTHER" id="PTHR43250:SF2">
    <property type="entry name" value="EXODEOXYRIBONUCLEASE III"/>
    <property type="match status" value="1"/>
</dbReference>
<reference evidence="1 2" key="1">
    <citation type="submission" date="2018-08" db="EMBL/GenBank/DDBJ databases">
        <title>A genome reference for cultivated species of the human gut microbiota.</title>
        <authorList>
            <person name="Zou Y."/>
            <person name="Xue W."/>
            <person name="Luo G."/>
        </authorList>
    </citation>
    <scope>NUCLEOTIDE SEQUENCE [LARGE SCALE GENOMIC DNA]</scope>
    <source>
        <strain evidence="1 2">AF37-2AT</strain>
    </source>
</reference>
<dbReference type="AlphaFoldDB" id="A0A3E3K3V6"/>
<dbReference type="RefSeq" id="WP_117493332.1">
    <property type="nucleotide sequence ID" value="NZ_DBGDOX010000040.1"/>
</dbReference>
<comment type="caution">
    <text evidence="1">The sequence shown here is derived from an EMBL/GenBank/DDBJ whole genome shotgun (WGS) entry which is preliminary data.</text>
</comment>
<dbReference type="GO" id="GO:0008311">
    <property type="term" value="F:double-stranded DNA 3'-5' DNA exonuclease activity"/>
    <property type="evidence" value="ECO:0007669"/>
    <property type="project" value="InterPro"/>
</dbReference>
<keyword evidence="2" id="KW-1185">Reference proteome</keyword>
<dbReference type="Gene3D" id="3.60.10.10">
    <property type="entry name" value="Endonuclease/exonuclease/phosphatase"/>
    <property type="match status" value="1"/>
</dbReference>
<dbReference type="Proteomes" id="UP000261080">
    <property type="component" value="Unassembled WGS sequence"/>
</dbReference>